<sequence length="311" mass="34289">MKKSEAIRNKPSIKLMQERYEYWERVPYPGLVIDNRPAITQVDIDKVGDYLIYLVRDPLGAYGEDPAVRVAKRMEDAECIGNSGMFLSYTGMYKGAKITCVSGGSGCPEVELAINDFMEYTDCSTFLRVGTSGGVAEKVEVGDCVITTGVFRDDGTSRAYIADGYPAYCHYEVVNAMVQAAEQFKLPYKLGVTACMDSDFVGNGRPSVGGYLQPDNIQKLGIYNRAGVLNTDRESSIIMTMCNLFERRGGAIFNVTDNLISGQKFEAGAGTEVSIDLALEGIAMLHQMDLQKEAAGKMNWFPEIEKTIERK</sequence>
<name>A0A923LGP8_9FIRM</name>
<dbReference type="CDD" id="cd17767">
    <property type="entry name" value="UP_EcUdp-like"/>
    <property type="match status" value="1"/>
</dbReference>
<dbReference type="EMBL" id="JACOPF010000001">
    <property type="protein sequence ID" value="MBC5687964.1"/>
    <property type="molecule type" value="Genomic_DNA"/>
</dbReference>
<comment type="catalytic activity">
    <reaction evidence="3">
        <text>uridine + phosphate = alpha-D-ribose 1-phosphate + uracil</text>
        <dbReference type="Rhea" id="RHEA:24388"/>
        <dbReference type="ChEBI" id="CHEBI:16704"/>
        <dbReference type="ChEBI" id="CHEBI:17568"/>
        <dbReference type="ChEBI" id="CHEBI:43474"/>
        <dbReference type="ChEBI" id="CHEBI:57720"/>
        <dbReference type="EC" id="2.4.2.3"/>
    </reaction>
</comment>
<accession>A0A923LGP8</accession>
<proteinExistence type="predicted"/>
<dbReference type="AlphaFoldDB" id="A0A923LGP8"/>
<dbReference type="RefSeq" id="WP_186874613.1">
    <property type="nucleotide sequence ID" value="NZ_JACOPF010000001.1"/>
</dbReference>
<reference evidence="5" key="1">
    <citation type="submission" date="2020-08" db="EMBL/GenBank/DDBJ databases">
        <title>Genome public.</title>
        <authorList>
            <person name="Liu C."/>
            <person name="Sun Q."/>
        </authorList>
    </citation>
    <scope>NUCLEOTIDE SEQUENCE</scope>
    <source>
        <strain evidence="5">NSJ-55</strain>
    </source>
</reference>
<dbReference type="SUPFAM" id="SSF53167">
    <property type="entry name" value="Purine and uridine phosphorylases"/>
    <property type="match status" value="1"/>
</dbReference>
<dbReference type="InterPro" id="IPR000845">
    <property type="entry name" value="Nucleoside_phosphorylase_d"/>
</dbReference>
<dbReference type="GO" id="GO:0004850">
    <property type="term" value="F:uridine phosphorylase activity"/>
    <property type="evidence" value="ECO:0007669"/>
    <property type="project" value="UniProtKB-EC"/>
</dbReference>
<protein>
    <recommendedName>
        <fullName evidence="2">Uridine phosphorylase</fullName>
        <ecNumber evidence="1">2.4.2.3</ecNumber>
    </recommendedName>
</protein>
<evidence type="ECO:0000256" key="3">
    <source>
        <dbReference type="ARBA" id="ARBA00048447"/>
    </source>
</evidence>
<dbReference type="EC" id="2.4.2.3" evidence="1"/>
<evidence type="ECO:0000259" key="4">
    <source>
        <dbReference type="Pfam" id="PF01048"/>
    </source>
</evidence>
<dbReference type="PANTHER" id="PTHR43691:SF11">
    <property type="entry name" value="FI09636P-RELATED"/>
    <property type="match status" value="1"/>
</dbReference>
<evidence type="ECO:0000313" key="6">
    <source>
        <dbReference type="Proteomes" id="UP000652477"/>
    </source>
</evidence>
<dbReference type="Pfam" id="PF01048">
    <property type="entry name" value="PNP_UDP_1"/>
    <property type="match status" value="1"/>
</dbReference>
<organism evidence="5 6">
    <name type="scientific">Mediterraneibacter hominis</name>
    <dbReference type="NCBI Taxonomy" id="2763054"/>
    <lineage>
        <taxon>Bacteria</taxon>
        <taxon>Bacillati</taxon>
        <taxon>Bacillota</taxon>
        <taxon>Clostridia</taxon>
        <taxon>Lachnospirales</taxon>
        <taxon>Lachnospiraceae</taxon>
        <taxon>Mediterraneibacter</taxon>
    </lineage>
</organism>
<evidence type="ECO:0000256" key="1">
    <source>
        <dbReference type="ARBA" id="ARBA00011888"/>
    </source>
</evidence>
<evidence type="ECO:0000313" key="5">
    <source>
        <dbReference type="EMBL" id="MBC5687964.1"/>
    </source>
</evidence>
<comment type="caution">
    <text evidence="5">The sequence shown here is derived from an EMBL/GenBank/DDBJ whole genome shotgun (WGS) entry which is preliminary data.</text>
</comment>
<dbReference type="Proteomes" id="UP000652477">
    <property type="component" value="Unassembled WGS sequence"/>
</dbReference>
<dbReference type="Gene3D" id="3.40.50.1580">
    <property type="entry name" value="Nucleoside phosphorylase domain"/>
    <property type="match status" value="1"/>
</dbReference>
<keyword evidence="6" id="KW-1185">Reference proteome</keyword>
<dbReference type="GO" id="GO:0005829">
    <property type="term" value="C:cytosol"/>
    <property type="evidence" value="ECO:0007669"/>
    <property type="project" value="TreeGrafter"/>
</dbReference>
<dbReference type="PANTHER" id="PTHR43691">
    <property type="entry name" value="URIDINE PHOSPHORYLASE"/>
    <property type="match status" value="1"/>
</dbReference>
<gene>
    <name evidence="5" type="ORF">H8S37_03320</name>
</gene>
<dbReference type="InterPro" id="IPR035994">
    <property type="entry name" value="Nucleoside_phosphorylase_sf"/>
</dbReference>
<feature type="domain" description="Nucleoside phosphorylase" evidence="4">
    <location>
        <begin position="72"/>
        <end position="259"/>
    </location>
</feature>
<dbReference type="GO" id="GO:0009116">
    <property type="term" value="P:nucleoside metabolic process"/>
    <property type="evidence" value="ECO:0007669"/>
    <property type="project" value="InterPro"/>
</dbReference>
<evidence type="ECO:0000256" key="2">
    <source>
        <dbReference type="ARBA" id="ARBA00021980"/>
    </source>
</evidence>